<accession>A0A3Y0E2R4</accession>
<reference evidence="6" key="1">
    <citation type="journal article" date="2018" name="Genome Biol.">
        <title>SKESA: strategic k-mer extension for scrupulous assemblies.</title>
        <authorList>
            <person name="Souvorov A."/>
            <person name="Agarwala R."/>
            <person name="Lipman D.J."/>
        </authorList>
    </citation>
    <scope>NUCLEOTIDE SEQUENCE</scope>
    <source>
        <strain evidence="6">09-5077</strain>
    </source>
</reference>
<reference evidence="3" key="5">
    <citation type="submission" date="2018-08" db="EMBL/GenBank/DDBJ databases">
        <authorList>
            <consortium name="NARMS: The National Antimicrobial Resistance Monitoring System"/>
        </authorList>
    </citation>
    <scope>NUCLEOTIDE SEQUENCE</scope>
    <source>
        <strain evidence="3">CVM N17S1479</strain>
    </source>
</reference>
<evidence type="ECO:0000313" key="4">
    <source>
        <dbReference type="EMBL" id="ECU3684669.1"/>
    </source>
</evidence>
<gene>
    <name evidence="5" type="ORF">B0D32_03730</name>
    <name evidence="2" type="ORF">DQS63_17375</name>
    <name evidence="3" type="ORF">DYO72_03880</name>
    <name evidence="4" type="ORF">DYT96_06600</name>
    <name evidence="1" type="ORF">E4S88_05550</name>
    <name evidence="6" type="ORF">G4Y15_003787</name>
</gene>
<sequence length="81" mass="9150">MFLQSNLDTYCITFKSESVCHNSCNFDVNATFVNFEGTPHGCYPPRQYSEFSVHWATPTPVDKLCLHDEAYSKASGLTPPR</sequence>
<dbReference type="EMBL" id="DAATNX010000056">
    <property type="protein sequence ID" value="HAE9331650.1"/>
    <property type="molecule type" value="Genomic_DNA"/>
</dbReference>
<comment type="caution">
    <text evidence="5">The sequence shown here is derived from an EMBL/GenBank/DDBJ whole genome shotgun (WGS) entry which is preliminary data.</text>
</comment>
<dbReference type="EMBL" id="AAGJXF010000003">
    <property type="protein sequence ID" value="EBO8723396.1"/>
    <property type="molecule type" value="Genomic_DNA"/>
</dbReference>
<evidence type="ECO:0000313" key="6">
    <source>
        <dbReference type="EMBL" id="HAE9331650.1"/>
    </source>
</evidence>
<organism evidence="5">
    <name type="scientific">Salmonella montevideo</name>
    <dbReference type="NCBI Taxonomy" id="115981"/>
    <lineage>
        <taxon>Bacteria</taxon>
        <taxon>Pseudomonadati</taxon>
        <taxon>Pseudomonadota</taxon>
        <taxon>Gammaproteobacteria</taxon>
        <taxon>Enterobacterales</taxon>
        <taxon>Enterobacteriaceae</taxon>
        <taxon>Salmonella</taxon>
    </lineage>
</organism>
<dbReference type="EMBL" id="AAKPPR010000001">
    <property type="protein sequence ID" value="ECU3332771.1"/>
    <property type="molecule type" value="Genomic_DNA"/>
</dbReference>
<reference evidence="6" key="3">
    <citation type="submission" date="2018-07" db="EMBL/GenBank/DDBJ databases">
        <authorList>
            <consortium name="NCBI Pathogen Detection Project"/>
        </authorList>
    </citation>
    <scope>NUCLEOTIDE SEQUENCE</scope>
    <source>
        <strain evidence="6">09-5077</strain>
    </source>
</reference>
<reference evidence="2" key="2">
    <citation type="submission" date="2018-06" db="EMBL/GenBank/DDBJ databases">
        <authorList>
            <person name="Ashton P.M."/>
            <person name="Dallman T."/>
            <person name="Nair S."/>
            <person name="De Pinna E."/>
            <person name="Peters T."/>
            <person name="Grant K."/>
        </authorList>
    </citation>
    <scope>NUCLEOTIDE SEQUENCE</scope>
    <source>
        <strain evidence="2">160770</strain>
    </source>
</reference>
<name>A0A3Y0E2R4_SALMO</name>
<dbReference type="AlphaFoldDB" id="A0A3Y0E2R4"/>
<evidence type="ECO:0000313" key="2">
    <source>
        <dbReference type="EMBL" id="EBS4621851.1"/>
    </source>
</evidence>
<evidence type="ECO:0000313" key="5">
    <source>
        <dbReference type="EMBL" id="EDF3866883.1"/>
    </source>
</evidence>
<dbReference type="EMBL" id="AAKPRQ010000005">
    <property type="protein sequence ID" value="ECU3684669.1"/>
    <property type="molecule type" value="Genomic_DNA"/>
</dbReference>
<dbReference type="EMBL" id="AAMARA010000001">
    <property type="protein sequence ID" value="EDF3866883.1"/>
    <property type="molecule type" value="Genomic_DNA"/>
</dbReference>
<proteinExistence type="predicted"/>
<reference evidence="5" key="4">
    <citation type="submission" date="2018-07" db="EMBL/GenBank/DDBJ databases">
        <authorList>
            <consortium name="GenomeTrakr network: Whole genome sequencing for foodborne pathogen traceback"/>
        </authorList>
    </citation>
    <scope>NUCLEOTIDE SEQUENCE</scope>
    <source>
        <strain evidence="4">FSIS11812555</strain>
        <strain evidence="1">FSIS11919213</strain>
        <strain evidence="5">FSIS1709880</strain>
    </source>
</reference>
<evidence type="ECO:0000313" key="1">
    <source>
        <dbReference type="EMBL" id="EBO8723396.1"/>
    </source>
</evidence>
<evidence type="ECO:0000313" key="3">
    <source>
        <dbReference type="EMBL" id="ECU3332771.1"/>
    </source>
</evidence>
<protein>
    <submittedName>
        <fullName evidence="5">Uncharacterized protein</fullName>
    </submittedName>
</protein>
<dbReference type="EMBL" id="AAGVOP010000118">
    <property type="protein sequence ID" value="EBS4621851.1"/>
    <property type="molecule type" value="Genomic_DNA"/>
</dbReference>